<dbReference type="KEGG" id="talb:FTW19_21565"/>
<dbReference type="InterPro" id="IPR014710">
    <property type="entry name" value="RmlC-like_jellyroll"/>
</dbReference>
<dbReference type="AlphaFoldDB" id="A0A5B9EEZ0"/>
<gene>
    <name evidence="1" type="ORF">FTW19_21565</name>
</gene>
<reference evidence="1 2" key="1">
    <citation type="submission" date="2019-08" db="EMBL/GenBank/DDBJ databases">
        <title>Complete genome sequence of Terriglobus albidus strain ORNL.</title>
        <authorList>
            <person name="Podar M."/>
        </authorList>
    </citation>
    <scope>NUCLEOTIDE SEQUENCE [LARGE SCALE GENOMIC DNA]</scope>
    <source>
        <strain evidence="1 2">ORNL</strain>
    </source>
</reference>
<dbReference type="EMBL" id="CP042806">
    <property type="protein sequence ID" value="QEE30339.1"/>
    <property type="molecule type" value="Genomic_DNA"/>
</dbReference>
<organism evidence="1 2">
    <name type="scientific">Terriglobus albidus</name>
    <dbReference type="NCBI Taxonomy" id="1592106"/>
    <lineage>
        <taxon>Bacteria</taxon>
        <taxon>Pseudomonadati</taxon>
        <taxon>Acidobacteriota</taxon>
        <taxon>Terriglobia</taxon>
        <taxon>Terriglobales</taxon>
        <taxon>Acidobacteriaceae</taxon>
        <taxon>Terriglobus</taxon>
    </lineage>
</organism>
<dbReference type="Gene3D" id="2.60.120.10">
    <property type="entry name" value="Jelly Rolls"/>
    <property type="match status" value="1"/>
</dbReference>
<dbReference type="Proteomes" id="UP000321820">
    <property type="component" value="Chromosome"/>
</dbReference>
<accession>A0A5B9EEZ0</accession>
<dbReference type="OrthoDB" id="114644at2"/>
<evidence type="ECO:0000313" key="2">
    <source>
        <dbReference type="Proteomes" id="UP000321820"/>
    </source>
</evidence>
<name>A0A5B9EEZ0_9BACT</name>
<keyword evidence="2" id="KW-1185">Reference proteome</keyword>
<proteinExistence type="predicted"/>
<evidence type="ECO:0000313" key="1">
    <source>
        <dbReference type="EMBL" id="QEE30339.1"/>
    </source>
</evidence>
<dbReference type="InterPro" id="IPR011051">
    <property type="entry name" value="RmlC_Cupin_sf"/>
</dbReference>
<protein>
    <submittedName>
        <fullName evidence="1">Cytoplasmic protein</fullName>
    </submittedName>
</protein>
<dbReference type="RefSeq" id="WP_147649608.1">
    <property type="nucleotide sequence ID" value="NZ_CP042806.1"/>
</dbReference>
<sequence>MATSPVTAADPITCDPEHYTVEFENEKVRVLRIRYGPHEKSPMHSHPPLVGIFLTPHHSRHILANGEVLNMQGNAGDVQYLDSIQHAPENMSDEPFEVIAVELKS</sequence>
<dbReference type="SUPFAM" id="SSF51182">
    <property type="entry name" value="RmlC-like cupins"/>
    <property type="match status" value="1"/>
</dbReference>